<dbReference type="Proteomes" id="UP000275777">
    <property type="component" value="Chromosome"/>
</dbReference>
<dbReference type="PANTHER" id="PTHR37326">
    <property type="entry name" value="BLL3975 PROTEIN"/>
    <property type="match status" value="1"/>
</dbReference>
<evidence type="ECO:0000259" key="5">
    <source>
        <dbReference type="Pfam" id="PF24827"/>
    </source>
</evidence>
<evidence type="ECO:0000256" key="4">
    <source>
        <dbReference type="ARBA" id="ARBA00022833"/>
    </source>
</evidence>
<protein>
    <submittedName>
        <fullName evidence="6">Succinylglutamate desuccinylase</fullName>
    </submittedName>
</protein>
<proteinExistence type="predicted"/>
<dbReference type="GO" id="GO:0016788">
    <property type="term" value="F:hydrolase activity, acting on ester bonds"/>
    <property type="evidence" value="ECO:0007669"/>
    <property type="project" value="InterPro"/>
</dbReference>
<evidence type="ECO:0000313" key="6">
    <source>
        <dbReference type="EMBL" id="VEB45223.1"/>
    </source>
</evidence>
<keyword evidence="2" id="KW-0479">Metal-binding</keyword>
<evidence type="ECO:0000256" key="1">
    <source>
        <dbReference type="ARBA" id="ARBA00001947"/>
    </source>
</evidence>
<dbReference type="InterPro" id="IPR055438">
    <property type="entry name" value="AstE_AspA_cat"/>
</dbReference>
<keyword evidence="3" id="KW-0378">Hydrolase</keyword>
<dbReference type="EMBL" id="LR134182">
    <property type="protein sequence ID" value="VEB45223.1"/>
    <property type="molecule type" value="Genomic_DNA"/>
</dbReference>
<dbReference type="InterPro" id="IPR053138">
    <property type="entry name" value="N-alpha-Ac-DABA_deacetylase"/>
</dbReference>
<dbReference type="AlphaFoldDB" id="A0A447TK23"/>
<sequence length="330" mass="36053">MAQVNPAWPQAFACHRYQALADGPALIVTGAVHGNEVCGAVAIRRVMAELEQGMLSLRAGRLTLVPVANPLAYRLGQRGGDRNLNRNLAPTPSPQDYEDHAANWLCPLLAEHDVLLDLHSFQSPGQPFVFLGPTDNDGELEPFAHAAREEALARRLGVADAVDGWLSTYALGVERRRLSPVGDHRLRELNGDARYGVGTTEYMRSQGGWALTLECGQHADPAAPEVAYRAILNTLAHLGLVDAPDPAPRMLSLLSLYEVVDKQDDADSFVRGWTSFEIVRKGDLIGRRADGSPVCVPDDARIVFPNPRAQAGQEWFYLARTSDRLASRHA</sequence>
<dbReference type="PANTHER" id="PTHR37326:SF1">
    <property type="entry name" value="BLL3975 PROTEIN"/>
    <property type="match status" value="1"/>
</dbReference>
<dbReference type="Gene3D" id="3.40.630.10">
    <property type="entry name" value="Zn peptidases"/>
    <property type="match status" value="1"/>
</dbReference>
<organism evidence="6 7">
    <name type="scientific">Chromobacterium violaceum</name>
    <dbReference type="NCBI Taxonomy" id="536"/>
    <lineage>
        <taxon>Bacteria</taxon>
        <taxon>Pseudomonadati</taxon>
        <taxon>Pseudomonadota</taxon>
        <taxon>Betaproteobacteria</taxon>
        <taxon>Neisseriales</taxon>
        <taxon>Chromobacteriaceae</taxon>
        <taxon>Chromobacterium</taxon>
    </lineage>
</organism>
<dbReference type="GO" id="GO:0046872">
    <property type="term" value="F:metal ion binding"/>
    <property type="evidence" value="ECO:0007669"/>
    <property type="project" value="UniProtKB-KW"/>
</dbReference>
<keyword evidence="4" id="KW-0862">Zinc</keyword>
<gene>
    <name evidence="6" type="ORF">NCTC9695_05733</name>
</gene>
<feature type="domain" description="Succinylglutamate desuccinylase/Aspartoacylase catalytic" evidence="5">
    <location>
        <begin position="22"/>
        <end position="120"/>
    </location>
</feature>
<comment type="cofactor">
    <cofactor evidence="1">
        <name>Zn(2+)</name>
        <dbReference type="ChEBI" id="CHEBI:29105"/>
    </cofactor>
</comment>
<evidence type="ECO:0000256" key="3">
    <source>
        <dbReference type="ARBA" id="ARBA00022801"/>
    </source>
</evidence>
<dbReference type="SUPFAM" id="SSF53187">
    <property type="entry name" value="Zn-dependent exopeptidases"/>
    <property type="match status" value="1"/>
</dbReference>
<evidence type="ECO:0000313" key="7">
    <source>
        <dbReference type="Proteomes" id="UP000275777"/>
    </source>
</evidence>
<evidence type="ECO:0000256" key="2">
    <source>
        <dbReference type="ARBA" id="ARBA00022723"/>
    </source>
</evidence>
<dbReference type="Pfam" id="PF24827">
    <property type="entry name" value="AstE_AspA_cat"/>
    <property type="match status" value="1"/>
</dbReference>
<accession>A0A447TK23</accession>
<name>A0A447TK23_CHRVL</name>
<reference evidence="6 7" key="1">
    <citation type="submission" date="2018-12" db="EMBL/GenBank/DDBJ databases">
        <authorList>
            <consortium name="Pathogen Informatics"/>
        </authorList>
    </citation>
    <scope>NUCLEOTIDE SEQUENCE [LARGE SCALE GENOMIC DNA]</scope>
    <source>
        <strain evidence="6 7">NCTC9695</strain>
    </source>
</reference>